<dbReference type="EMBL" id="AP023093">
    <property type="protein sequence ID" value="BCE41699.1"/>
    <property type="molecule type" value="Genomic_DNA"/>
</dbReference>
<reference evidence="4" key="4">
    <citation type="submission" date="2020-05" db="EMBL/GenBank/DDBJ databases">
        <title>Complete genome sequence of Bradyrhizobium diazoefficiens XF6 isolated from soybean nodule.</title>
        <authorList>
            <person name="Noda R."/>
            <person name="Kakizaki K."/>
            <person name="Minamisawa K."/>
        </authorList>
    </citation>
    <scope>NUCLEOTIDE SEQUENCE</scope>
    <source>
        <strain evidence="4">XF6</strain>
    </source>
</reference>
<reference evidence="2" key="2">
    <citation type="submission" date="2020-05" db="EMBL/GenBank/DDBJ databases">
        <title>Complete genome sequence of Bradyrhizobium diazoefficiens XF3 isolated from soybean nodule.</title>
        <authorList>
            <person name="Noda R."/>
            <person name="Kakizaki K."/>
            <person name="Minamisawa K."/>
        </authorList>
    </citation>
    <scope>NUCLEOTIDE SEQUENCE</scope>
    <source>
        <strain evidence="2">XF3</strain>
    </source>
</reference>
<evidence type="ECO:0000313" key="5">
    <source>
        <dbReference type="EMBL" id="BCE82444.1"/>
    </source>
</evidence>
<reference evidence="3" key="3">
    <citation type="submission" date="2020-05" db="EMBL/GenBank/DDBJ databases">
        <title>Complete genome sequence of Bradyrhizobium diazoefficiens XF5 isolated from soybean nodule.</title>
        <authorList>
            <person name="Noda R."/>
            <person name="Kakizaki K."/>
            <person name="Minamisawa K."/>
        </authorList>
    </citation>
    <scope>NUCLEOTIDE SEQUENCE</scope>
    <source>
        <strain evidence="3">XF5</strain>
    </source>
</reference>
<dbReference type="InterPro" id="IPR029063">
    <property type="entry name" value="SAM-dependent_MTases_sf"/>
</dbReference>
<evidence type="ECO:0000313" key="2">
    <source>
        <dbReference type="EMBL" id="BCE41699.1"/>
    </source>
</evidence>
<evidence type="ECO:0000313" key="4">
    <source>
        <dbReference type="EMBL" id="BCE67913.1"/>
    </source>
</evidence>
<dbReference type="EMBL" id="AP023095">
    <property type="protein sequence ID" value="BCE59232.1"/>
    <property type="molecule type" value="Genomic_DNA"/>
</dbReference>
<accession>A0A809Y4V3</accession>
<proteinExistence type="predicted"/>
<reference evidence="1" key="1">
    <citation type="submission" date="2020-05" db="EMBL/GenBank/DDBJ databases">
        <title>Complete genome sequence of Bradyrhizobium diazoefficiens XF2 isolated from soybean nodule.</title>
        <authorList>
            <person name="Noda R."/>
            <person name="Kakizaki K."/>
            <person name="Minamisawa K."/>
        </authorList>
    </citation>
    <scope>NUCLEOTIDE SEQUENCE</scope>
    <source>
        <strain evidence="1">XF2</strain>
    </source>
</reference>
<dbReference type="EMBL" id="AP023098">
    <property type="protein sequence ID" value="BCE82444.1"/>
    <property type="molecule type" value="Genomic_DNA"/>
</dbReference>
<protein>
    <submittedName>
        <fullName evidence="1">Uncharacterized protein</fullName>
    </submittedName>
</protein>
<evidence type="ECO:0000313" key="3">
    <source>
        <dbReference type="EMBL" id="BCE59232.1"/>
    </source>
</evidence>
<reference evidence="5" key="5">
    <citation type="submission" date="2020-05" db="EMBL/GenBank/DDBJ databases">
        <title>Complete genome sequence of Bradyrhizobium diazoefficiens XF9 isolated from soybean nodule.</title>
        <authorList>
            <person name="Noda R."/>
            <person name="Kakizaki K."/>
            <person name="Minamisawa K."/>
        </authorList>
    </citation>
    <scope>NUCLEOTIDE SEQUENCE</scope>
    <source>
        <strain evidence="5">XF9</strain>
    </source>
</reference>
<evidence type="ECO:0000313" key="1">
    <source>
        <dbReference type="EMBL" id="BCE32921.1"/>
    </source>
</evidence>
<dbReference type="EMBL" id="AP023096">
    <property type="protein sequence ID" value="BCE67913.1"/>
    <property type="molecule type" value="Genomic_DNA"/>
</dbReference>
<organism evidence="1">
    <name type="scientific">Bradyrhizobium diazoefficiens</name>
    <dbReference type="NCBI Taxonomy" id="1355477"/>
    <lineage>
        <taxon>Bacteria</taxon>
        <taxon>Pseudomonadati</taxon>
        <taxon>Pseudomonadota</taxon>
        <taxon>Alphaproteobacteria</taxon>
        <taxon>Hyphomicrobiales</taxon>
        <taxon>Nitrobacteraceae</taxon>
        <taxon>Bradyrhizobium</taxon>
    </lineage>
</organism>
<gene>
    <name evidence="1" type="ORF">XF2B_66900</name>
    <name evidence="2" type="ORF">XF3B_67300</name>
    <name evidence="3" type="ORF">XF5B_67440</name>
    <name evidence="4" type="ORF">XF6B_67120</name>
    <name evidence="5" type="ORF">XF9B_38650</name>
</gene>
<dbReference type="RefSeq" id="WP_182869278.1">
    <property type="nucleotide sequence ID" value="NZ_AP022638.1"/>
</dbReference>
<sequence length="317" mass="35448">MFKHGICTLEQLDRSGLGRLAETRGFFHRFCDIALYEALARRDGSGDEALQAALLNLFPIANGTYKRTSRQRFGTFDREVLSILVRRFSSNALLTVHDVAVSDGRTAADFYRLLSAHFVGGLDFLASDLCLRVTRLSFPAARLSVVVDENDVPLQLVRPPFVLNLTRTESWLYPVNHLLRKFWRTRAKAVLDAARAGDEAVIRGHVLLLCNEARNYLDSCANFHIKHYDIFLPPVDRYHVVRAMNVLNPSYFSPAQLTHAVANLRDALHEGGVLVLGSNAEAGSTVHGGAYQRCDKQLVEIWSCGRGPPIFSDIIVR</sequence>
<name>A0A809Y4V3_9BRAD</name>
<dbReference type="EMBL" id="AP023092">
    <property type="protein sequence ID" value="BCE32921.1"/>
    <property type="molecule type" value="Genomic_DNA"/>
</dbReference>
<dbReference type="AlphaFoldDB" id="A0A809Y4V3"/>
<dbReference type="Gene3D" id="3.40.50.150">
    <property type="entry name" value="Vaccinia Virus protein VP39"/>
    <property type="match status" value="1"/>
</dbReference>